<proteinExistence type="predicted"/>
<accession>A0A0W8F302</accession>
<dbReference type="AlphaFoldDB" id="A0A0W8F302"/>
<dbReference type="EMBL" id="LNQE01001572">
    <property type="protein sequence ID" value="KUG15237.1"/>
    <property type="molecule type" value="Genomic_DNA"/>
</dbReference>
<comment type="caution">
    <text evidence="1">The sequence shown here is derived from an EMBL/GenBank/DDBJ whole genome shotgun (WGS) entry which is preliminary data.</text>
</comment>
<protein>
    <submittedName>
        <fullName evidence="1">Uncharacterized protein</fullName>
    </submittedName>
</protein>
<reference evidence="1" key="1">
    <citation type="journal article" date="2015" name="Proc. Natl. Acad. Sci. U.S.A.">
        <title>Networks of energetic and metabolic interactions define dynamics in microbial communities.</title>
        <authorList>
            <person name="Embree M."/>
            <person name="Liu J.K."/>
            <person name="Al-Bassam M.M."/>
            <person name="Zengler K."/>
        </authorList>
    </citation>
    <scope>NUCLEOTIDE SEQUENCE</scope>
</reference>
<evidence type="ECO:0000313" key="1">
    <source>
        <dbReference type="EMBL" id="KUG15237.1"/>
    </source>
</evidence>
<gene>
    <name evidence="1" type="ORF">ASZ90_015113</name>
</gene>
<name>A0A0W8F302_9ZZZZ</name>
<organism evidence="1">
    <name type="scientific">hydrocarbon metagenome</name>
    <dbReference type="NCBI Taxonomy" id="938273"/>
    <lineage>
        <taxon>unclassified sequences</taxon>
        <taxon>metagenomes</taxon>
        <taxon>ecological metagenomes</taxon>
    </lineage>
</organism>
<sequence>MTLFPLIGFAIETLMRDMRSVPSFPGSWCSGINVGIIPGYRGRDPVDP</sequence>